<dbReference type="GO" id="GO:0003688">
    <property type="term" value="F:DNA replication origin binding"/>
    <property type="evidence" value="ECO:0007669"/>
    <property type="project" value="TreeGrafter"/>
</dbReference>
<dbReference type="Gene3D" id="3.40.50.300">
    <property type="entry name" value="P-loop containing nucleotide triphosphate hydrolases"/>
    <property type="match status" value="1"/>
</dbReference>
<evidence type="ECO:0000313" key="11">
    <source>
        <dbReference type="EMBL" id="ABO95246.1"/>
    </source>
</evidence>
<reference evidence="11 12" key="1">
    <citation type="journal article" date="2007" name="Proc. Natl. Acad. Sci. U.S.A.">
        <title>The tiny eukaryote Ostreococcus provides genomic insights into the paradox of plankton speciation.</title>
        <authorList>
            <person name="Palenik B."/>
            <person name="Grimwood J."/>
            <person name="Aerts A."/>
            <person name="Rouze P."/>
            <person name="Salamov A."/>
            <person name="Putnam N."/>
            <person name="Dupont C."/>
            <person name="Jorgensen R."/>
            <person name="Derelle E."/>
            <person name="Rombauts S."/>
            <person name="Zhou K."/>
            <person name="Otillar R."/>
            <person name="Merchant S.S."/>
            <person name="Podell S."/>
            <person name="Gaasterland T."/>
            <person name="Napoli C."/>
            <person name="Gendler K."/>
            <person name="Manuell A."/>
            <person name="Tai V."/>
            <person name="Vallon O."/>
            <person name="Piganeau G."/>
            <person name="Jancek S."/>
            <person name="Heijde M."/>
            <person name="Jabbari K."/>
            <person name="Bowler C."/>
            <person name="Lohr M."/>
            <person name="Robbens S."/>
            <person name="Werner G."/>
            <person name="Dubchak I."/>
            <person name="Pazour G.J."/>
            <person name="Ren Q."/>
            <person name="Paulsen I."/>
            <person name="Delwiche C."/>
            <person name="Schmutz J."/>
            <person name="Rokhsar D."/>
            <person name="Van de Peer Y."/>
            <person name="Moreau H."/>
            <person name="Grigoriev I.V."/>
        </authorList>
    </citation>
    <scope>NUCLEOTIDE SEQUENCE [LARGE SCALE GENOMIC DNA]</scope>
    <source>
        <strain evidence="11 12">CCE9901</strain>
    </source>
</reference>
<dbReference type="GO" id="GO:0006270">
    <property type="term" value="P:DNA replication initiation"/>
    <property type="evidence" value="ECO:0007669"/>
    <property type="project" value="TreeGrafter"/>
</dbReference>
<feature type="region of interest" description="Disordered" evidence="7">
    <location>
        <begin position="241"/>
        <end position="271"/>
    </location>
</feature>
<proteinExistence type="inferred from homology"/>
<protein>
    <submittedName>
        <fullName evidence="11">Uncharacterized protein</fullName>
    </submittedName>
</protein>
<evidence type="ECO:0000259" key="10">
    <source>
        <dbReference type="Pfam" id="PF21639"/>
    </source>
</evidence>
<feature type="domain" description="ORC5 lid" evidence="10">
    <location>
        <begin position="181"/>
        <end position="222"/>
    </location>
</feature>
<keyword evidence="4" id="KW-0547">Nucleotide-binding</keyword>
<dbReference type="Gramene" id="ABO95246">
    <property type="protein sequence ID" value="ABO95246"/>
    <property type="gene ID" value="OSTLU_30607"/>
</dbReference>
<dbReference type="AlphaFoldDB" id="A4RUG0"/>
<dbReference type="InterPro" id="IPR027417">
    <property type="entry name" value="P-loop_NTPase"/>
</dbReference>
<evidence type="ECO:0000256" key="7">
    <source>
        <dbReference type="SAM" id="MobiDB-lite"/>
    </source>
</evidence>
<dbReference type="InterPro" id="IPR041664">
    <property type="entry name" value="AAA_16"/>
</dbReference>
<evidence type="ECO:0000313" key="12">
    <source>
        <dbReference type="Proteomes" id="UP000001568"/>
    </source>
</evidence>
<sequence length="459" mass="50929">MYVHGPPVTGKTSIVRDVVGRSGRPWAYASCATEHAPKLLYEAVVEELTPYLVRSSESLRRASAEQVKKALKCDRFSDLVEILRAHLPASPGARACYVVVDEAQRMLQWRGEPVLNAFLRLAELSCRKVIVIFIGEQGWDTFCSASGTTPYEGVYFPAYSREELRYILLKERPSDADEMLYNGFLGVMLNTFTATCRNLHELRATVAPLWAQYVKPYEEARARGDPLPEPRALYAALNSKKGSTKGDECANARDGGSSSAPKREQPNVHTGLTVPLSPAALALGRGEWPVRRDATGSGAGGRLDFEIPRLTKFLLVAAFLCSHNSDEVDKRMFGGQIEGHVARAKRKDRNAQDRERAAAAEAAVDKRRVFKLERLIAWFHFITRSACDEHGAEVADLEEELLSADVFMQISSMTQLGMLSINRGSAMEGGLYQCNISRDLAERLAQNLGVHLDTYLKYV</sequence>
<dbReference type="Proteomes" id="UP000001568">
    <property type="component" value="Chromosome 3"/>
</dbReference>
<dbReference type="InterPro" id="IPR047088">
    <property type="entry name" value="ORC5_C"/>
</dbReference>
<keyword evidence="5" id="KW-0067">ATP-binding</keyword>
<dbReference type="PANTHER" id="PTHR12705:SF0">
    <property type="entry name" value="ORIGIN RECOGNITION COMPLEX SUBUNIT 5"/>
    <property type="match status" value="1"/>
</dbReference>
<comment type="subcellular location">
    <subcellularLocation>
        <location evidence="1">Nucleus</location>
    </subcellularLocation>
</comment>
<feature type="domain" description="Orc1-like AAA ATPase" evidence="8">
    <location>
        <begin position="1"/>
        <end position="131"/>
    </location>
</feature>
<feature type="domain" description="Origin recognition complex subunit 5 C-terminal" evidence="9">
    <location>
        <begin position="307"/>
        <end position="456"/>
    </location>
</feature>
<evidence type="ECO:0000256" key="3">
    <source>
        <dbReference type="ARBA" id="ARBA00022705"/>
    </source>
</evidence>
<dbReference type="OrthoDB" id="365981at2759"/>
<dbReference type="Pfam" id="PF13191">
    <property type="entry name" value="AAA_16"/>
    <property type="match status" value="1"/>
</dbReference>
<dbReference type="OMA" id="QLRRWHG"/>
<dbReference type="Pfam" id="PF14630">
    <property type="entry name" value="ORC5_C"/>
    <property type="match status" value="1"/>
</dbReference>
<name>A4RUG0_OSTLU</name>
<dbReference type="HOGENOM" id="CLU_028223_1_0_1"/>
<evidence type="ECO:0000259" key="8">
    <source>
        <dbReference type="Pfam" id="PF13191"/>
    </source>
</evidence>
<dbReference type="STRING" id="436017.A4RUG0"/>
<dbReference type="KEGG" id="olu:OSTLU_30607"/>
<comment type="similarity">
    <text evidence="2">Belongs to the ORC5 family.</text>
</comment>
<dbReference type="GeneID" id="5001023"/>
<organism evidence="11 12">
    <name type="scientific">Ostreococcus lucimarinus (strain CCE9901)</name>
    <dbReference type="NCBI Taxonomy" id="436017"/>
    <lineage>
        <taxon>Eukaryota</taxon>
        <taxon>Viridiplantae</taxon>
        <taxon>Chlorophyta</taxon>
        <taxon>Mamiellophyceae</taxon>
        <taxon>Mamiellales</taxon>
        <taxon>Bathycoccaceae</taxon>
        <taxon>Ostreococcus</taxon>
    </lineage>
</organism>
<dbReference type="EMBL" id="CP000583">
    <property type="protein sequence ID" value="ABO95246.1"/>
    <property type="molecule type" value="Genomic_DNA"/>
</dbReference>
<dbReference type="GO" id="GO:0005664">
    <property type="term" value="C:nuclear origin of replication recognition complex"/>
    <property type="evidence" value="ECO:0007669"/>
    <property type="project" value="TreeGrafter"/>
</dbReference>
<evidence type="ECO:0000256" key="4">
    <source>
        <dbReference type="ARBA" id="ARBA00022741"/>
    </source>
</evidence>
<evidence type="ECO:0000259" key="9">
    <source>
        <dbReference type="Pfam" id="PF14630"/>
    </source>
</evidence>
<evidence type="ECO:0000256" key="1">
    <source>
        <dbReference type="ARBA" id="ARBA00004123"/>
    </source>
</evidence>
<dbReference type="SUPFAM" id="SSF52540">
    <property type="entry name" value="P-loop containing nucleoside triphosphate hydrolases"/>
    <property type="match status" value="1"/>
</dbReference>
<accession>A4RUG0</accession>
<gene>
    <name evidence="11" type="ORF">OSTLU_30607</name>
</gene>
<dbReference type="PANTHER" id="PTHR12705">
    <property type="entry name" value="ORIGIN RECOGNITION COMPLEX SUBUNIT 5"/>
    <property type="match status" value="1"/>
</dbReference>
<dbReference type="Pfam" id="PF21639">
    <property type="entry name" value="ORC5_lid"/>
    <property type="match status" value="1"/>
</dbReference>
<evidence type="ECO:0000256" key="6">
    <source>
        <dbReference type="ARBA" id="ARBA00023242"/>
    </source>
</evidence>
<dbReference type="eggNOG" id="KOG2543">
    <property type="taxonomic scope" value="Eukaryota"/>
</dbReference>
<evidence type="ECO:0000256" key="5">
    <source>
        <dbReference type="ARBA" id="ARBA00022840"/>
    </source>
</evidence>
<keyword evidence="3" id="KW-0235">DNA replication</keyword>
<dbReference type="InterPro" id="IPR020796">
    <property type="entry name" value="ORC5"/>
</dbReference>
<keyword evidence="6" id="KW-0539">Nucleus</keyword>
<dbReference type="RefSeq" id="XP_001416953.1">
    <property type="nucleotide sequence ID" value="XM_001416916.1"/>
</dbReference>
<evidence type="ECO:0000256" key="2">
    <source>
        <dbReference type="ARBA" id="ARBA00006269"/>
    </source>
</evidence>
<keyword evidence="12" id="KW-1185">Reference proteome</keyword>
<dbReference type="InterPro" id="IPR048866">
    <property type="entry name" value="ORC5_lid"/>
</dbReference>